<keyword evidence="6 8" id="KW-1133">Transmembrane helix</keyword>
<evidence type="ECO:0000313" key="12">
    <source>
        <dbReference type="Proteomes" id="UP000776629"/>
    </source>
</evidence>
<evidence type="ECO:0000259" key="10">
    <source>
        <dbReference type="PROSITE" id="PS50928"/>
    </source>
</evidence>
<evidence type="ECO:0000256" key="9">
    <source>
        <dbReference type="RuleBase" id="RU363054"/>
    </source>
</evidence>
<proteinExistence type="inferred from homology"/>
<dbReference type="EMBL" id="JACJJQ010000047">
    <property type="protein sequence ID" value="MBM6754738.1"/>
    <property type="molecule type" value="Genomic_DNA"/>
</dbReference>
<keyword evidence="12" id="KW-1185">Reference proteome</keyword>
<evidence type="ECO:0000256" key="6">
    <source>
        <dbReference type="ARBA" id="ARBA00022989"/>
    </source>
</evidence>
<name>A0ABS2EQR6_9LACO</name>
<dbReference type="SUPFAM" id="SSF161098">
    <property type="entry name" value="MetI-like"/>
    <property type="match status" value="1"/>
</dbReference>
<feature type="transmembrane region" description="Helical" evidence="8">
    <location>
        <begin position="20"/>
        <end position="44"/>
    </location>
</feature>
<dbReference type="CDD" id="cd06261">
    <property type="entry name" value="TM_PBP2"/>
    <property type="match status" value="1"/>
</dbReference>
<feature type="transmembrane region" description="Helical" evidence="8">
    <location>
        <begin position="199"/>
        <end position="221"/>
    </location>
</feature>
<dbReference type="Proteomes" id="UP000776629">
    <property type="component" value="Unassembled WGS sequence"/>
</dbReference>
<gene>
    <name evidence="11" type="primary">pstC</name>
    <name evidence="11" type="ORF">H5993_08210</name>
</gene>
<feature type="transmembrane region" description="Helical" evidence="8">
    <location>
        <begin position="270"/>
        <end position="292"/>
    </location>
</feature>
<comment type="similarity">
    <text evidence="2 9">Belongs to the binding-protein-dependent transport system permease family. CysTW subfamily.</text>
</comment>
<evidence type="ECO:0000256" key="8">
    <source>
        <dbReference type="RuleBase" id="RU363032"/>
    </source>
</evidence>
<dbReference type="PANTHER" id="PTHR30425:SF2">
    <property type="entry name" value="ABC TRANSPORTER PERMEASE PROTEIN YQGH-RELATED"/>
    <property type="match status" value="1"/>
</dbReference>
<evidence type="ECO:0000256" key="7">
    <source>
        <dbReference type="ARBA" id="ARBA00023136"/>
    </source>
</evidence>
<accession>A0ABS2EQR6</accession>
<feature type="domain" description="ABC transmembrane type-1" evidence="10">
    <location>
        <begin position="80"/>
        <end position="289"/>
    </location>
</feature>
<comment type="caution">
    <text evidence="11">The sequence shown here is derived from an EMBL/GenBank/DDBJ whole genome shotgun (WGS) entry which is preliminary data.</text>
</comment>
<dbReference type="Pfam" id="PF00528">
    <property type="entry name" value="BPD_transp_1"/>
    <property type="match status" value="1"/>
</dbReference>
<organism evidence="11 12">
    <name type="scientific">Limosilactobacillus alvi</name>
    <dbReference type="NCBI Taxonomy" id="990412"/>
    <lineage>
        <taxon>Bacteria</taxon>
        <taxon>Bacillati</taxon>
        <taxon>Bacillota</taxon>
        <taxon>Bacilli</taxon>
        <taxon>Lactobacillales</taxon>
        <taxon>Lactobacillaceae</taxon>
        <taxon>Limosilactobacillus</taxon>
    </lineage>
</organism>
<sequence>MKNWEKYLMGPSKERTQERVGRGITGLSILMIGLLVGIILLFLVGKGSQLFLKDGVSFQEFIFKTVWAPGNEVYGAASMIITSLLVTMVAGLIALPFALAVGVAVTEILPPITKKIIQPIIELLVGIPSVVYGLIGLTVVVPIVRQLVGGTGFGIIAASVVLFLMIMPTITSMIIDAFQAVDQDQRRASAGLGATRWQTITRIVIPAAKGGILTALIFGMARAFGEALAVQMVIGNAAIMPSIQGSAATITSVLTTGMGNTILGTPANDALWSLALILLGMSLVFNLLMHFVTRKEA</sequence>
<dbReference type="Gene3D" id="1.10.3720.10">
    <property type="entry name" value="MetI-like"/>
    <property type="match status" value="1"/>
</dbReference>
<dbReference type="InterPro" id="IPR051124">
    <property type="entry name" value="Phosphate_Transport_Permease"/>
</dbReference>
<dbReference type="InterPro" id="IPR011864">
    <property type="entry name" value="Phosphate_PstC"/>
</dbReference>
<protein>
    <recommendedName>
        <fullName evidence="9">Phosphate transport system permease protein</fullName>
    </recommendedName>
</protein>
<feature type="transmembrane region" description="Helical" evidence="8">
    <location>
        <begin position="76"/>
        <end position="109"/>
    </location>
</feature>
<dbReference type="InterPro" id="IPR000515">
    <property type="entry name" value="MetI-like"/>
</dbReference>
<feature type="transmembrane region" description="Helical" evidence="8">
    <location>
        <begin position="155"/>
        <end position="178"/>
    </location>
</feature>
<keyword evidence="3 8" id="KW-0813">Transport</keyword>
<reference evidence="11 12" key="1">
    <citation type="journal article" date="2021" name="Sci. Rep.">
        <title>The distribution of antibiotic resistance genes in chicken gut microbiota commensals.</title>
        <authorList>
            <person name="Juricova H."/>
            <person name="Matiasovicova J."/>
            <person name="Kubasova T."/>
            <person name="Cejkova D."/>
            <person name="Rychlik I."/>
        </authorList>
    </citation>
    <scope>NUCLEOTIDE SEQUENCE [LARGE SCALE GENOMIC DNA]</scope>
    <source>
        <strain evidence="11 12">An810</strain>
    </source>
</reference>
<evidence type="ECO:0000313" key="11">
    <source>
        <dbReference type="EMBL" id="MBM6754738.1"/>
    </source>
</evidence>
<dbReference type="InterPro" id="IPR035906">
    <property type="entry name" value="MetI-like_sf"/>
</dbReference>
<feature type="transmembrane region" description="Helical" evidence="8">
    <location>
        <begin position="121"/>
        <end position="143"/>
    </location>
</feature>
<keyword evidence="7 8" id="KW-0472">Membrane</keyword>
<evidence type="ECO:0000256" key="4">
    <source>
        <dbReference type="ARBA" id="ARBA00022475"/>
    </source>
</evidence>
<comment type="subcellular location">
    <subcellularLocation>
        <location evidence="1 8">Cell membrane</location>
        <topology evidence="1 8">Multi-pass membrane protein</topology>
    </subcellularLocation>
</comment>
<keyword evidence="9" id="KW-0592">Phosphate transport</keyword>
<keyword evidence="4 9" id="KW-1003">Cell membrane</keyword>
<dbReference type="NCBIfam" id="TIGR02138">
    <property type="entry name" value="phosphate_pstC"/>
    <property type="match status" value="1"/>
</dbReference>
<dbReference type="PANTHER" id="PTHR30425">
    <property type="entry name" value="PHOSPHATE TRANSPORT SYSTEM PERMEASE PROTEIN PST"/>
    <property type="match status" value="1"/>
</dbReference>
<evidence type="ECO:0000256" key="5">
    <source>
        <dbReference type="ARBA" id="ARBA00022692"/>
    </source>
</evidence>
<evidence type="ECO:0000256" key="1">
    <source>
        <dbReference type="ARBA" id="ARBA00004651"/>
    </source>
</evidence>
<comment type="function">
    <text evidence="9">Part of the binding-protein-dependent transport system for phosphate; probably responsible for the translocation of the substrate across the membrane.</text>
</comment>
<dbReference type="PROSITE" id="PS50928">
    <property type="entry name" value="ABC_TM1"/>
    <property type="match status" value="1"/>
</dbReference>
<evidence type="ECO:0000256" key="3">
    <source>
        <dbReference type="ARBA" id="ARBA00022448"/>
    </source>
</evidence>
<dbReference type="RefSeq" id="WP_204776983.1">
    <property type="nucleotide sequence ID" value="NZ_JACJJQ010000047.1"/>
</dbReference>
<keyword evidence="5 8" id="KW-0812">Transmembrane</keyword>
<evidence type="ECO:0000256" key="2">
    <source>
        <dbReference type="ARBA" id="ARBA00007069"/>
    </source>
</evidence>